<dbReference type="EMBL" id="CP051775">
    <property type="protein sequence ID" value="QJE73859.1"/>
    <property type="molecule type" value="Genomic_DNA"/>
</dbReference>
<keyword evidence="2" id="KW-1185">Reference proteome</keyword>
<sequence length="144" mass="15323">MDAIPDRALDTARTLARRLGHSSDELRKLLPVTGTELAYMPEKFRTEADALFHRFLTLHSLLSHHILPAALGGTRDDLPAAAAAAGLVPSPDVLAHLSALRSRLCEGFPTEPAAEATLLNEIAAASQTLRGLLDRAETALAARG</sequence>
<name>A0A858R8C5_9PROT</name>
<proteinExistence type="predicted"/>
<protein>
    <submittedName>
        <fullName evidence="1">Uncharacterized protein</fullName>
    </submittedName>
</protein>
<organism evidence="1 2">
    <name type="scientific">Aerophototrophica crusticola</name>
    <dbReference type="NCBI Taxonomy" id="1709002"/>
    <lineage>
        <taxon>Bacteria</taxon>
        <taxon>Pseudomonadati</taxon>
        <taxon>Pseudomonadota</taxon>
        <taxon>Alphaproteobacteria</taxon>
        <taxon>Rhodospirillales</taxon>
        <taxon>Rhodospirillaceae</taxon>
        <taxon>Aerophototrophica</taxon>
    </lineage>
</organism>
<gene>
    <name evidence="1" type="ORF">HHL28_12800</name>
</gene>
<evidence type="ECO:0000313" key="1">
    <source>
        <dbReference type="EMBL" id="QJE73859.1"/>
    </source>
</evidence>
<dbReference type="KEGG" id="acru:HHL28_12800"/>
<dbReference type="Proteomes" id="UP000501891">
    <property type="component" value="Chromosome"/>
</dbReference>
<accession>A0A858R8C5</accession>
<dbReference type="AlphaFoldDB" id="A0A858R8C5"/>
<evidence type="ECO:0000313" key="2">
    <source>
        <dbReference type="Proteomes" id="UP000501891"/>
    </source>
</evidence>
<reference evidence="1" key="1">
    <citation type="submission" date="2020-04" db="EMBL/GenBank/DDBJ databases">
        <title>A desert anoxygenic phototrophic bacterium fixes CO2 using RubisCO under aerobic conditions.</title>
        <authorList>
            <person name="Tang K."/>
        </authorList>
    </citation>
    <scope>NUCLEOTIDE SEQUENCE [LARGE SCALE GENOMIC DNA]</scope>
    <source>
        <strain evidence="1">MIMtkB3</strain>
    </source>
</reference>